<dbReference type="KEGG" id="npy:NPRO_17010"/>
<dbReference type="GO" id="GO:0016829">
    <property type="term" value="F:lyase activity"/>
    <property type="evidence" value="ECO:0007669"/>
    <property type="project" value="UniProtKB-KW"/>
</dbReference>
<evidence type="ECO:0000313" key="1">
    <source>
        <dbReference type="EMBL" id="BBO24106.1"/>
    </source>
</evidence>
<gene>
    <name evidence="1" type="ORF">NPRO_17010</name>
</gene>
<dbReference type="Pfam" id="PF08902">
    <property type="entry name" value="DUF1848"/>
    <property type="match status" value="1"/>
</dbReference>
<sequence length="320" mass="36078">MVISASYKTDIPAFYGRWLLKRLDAGYCWVKNPFSERPFFVSLACEDVDGIVFWTKNAWPFMSAAEEVRRKSFPFYFQYTVTGYGEVIERAVVRPSRSVDAIRRIVDQFGSGSVIWRYDPIVLTDSMSFDWHVENFSNLAAALAGYVDEVATKFMVVHSKTRRNLTAAIGRSWFDPDPASKAELLRAIDGVSKSQEMRMTLCSEPETQIDLPKAVCIDAARLNRMGAHIEAPRTLGNRHGCLCIEARDIGDYDTCPQGCAYCYATQQQRLTILRHSQHDPLAESLIPMRCPSQPPNVRQPTLLDCDPRSRIVSSPATGDC</sequence>
<name>A0A809S5F2_9BACT</name>
<protein>
    <submittedName>
        <fullName evidence="1">DNA repair photolyase</fullName>
    </submittedName>
</protein>
<accession>A0A809S5F2</accession>
<keyword evidence="1" id="KW-0456">Lyase</keyword>
<dbReference type="AlphaFoldDB" id="A0A809S5F2"/>
<dbReference type="Proteomes" id="UP000662873">
    <property type="component" value="Chromosome"/>
</dbReference>
<organism evidence="1 2">
    <name type="scientific">Candidatus Nitrosymbiomonas proteolyticus</name>
    <dbReference type="NCBI Taxonomy" id="2608984"/>
    <lineage>
        <taxon>Bacteria</taxon>
        <taxon>Bacillati</taxon>
        <taxon>Armatimonadota</taxon>
        <taxon>Armatimonadota incertae sedis</taxon>
        <taxon>Candidatus Nitrosymbiomonas</taxon>
    </lineage>
</organism>
<reference evidence="1" key="1">
    <citation type="journal article" name="DNA Res.">
        <title>The physiological potential of anammox bacteria as revealed by their core genome structure.</title>
        <authorList>
            <person name="Okubo T."/>
            <person name="Toyoda A."/>
            <person name="Fukuhara K."/>
            <person name="Uchiyama I."/>
            <person name="Harigaya Y."/>
            <person name="Kuroiwa M."/>
            <person name="Suzuki T."/>
            <person name="Murakami Y."/>
            <person name="Suwa Y."/>
            <person name="Takami H."/>
        </authorList>
    </citation>
    <scope>NUCLEOTIDE SEQUENCE</scope>
    <source>
        <strain evidence="1">317325-2</strain>
    </source>
</reference>
<evidence type="ECO:0000313" key="2">
    <source>
        <dbReference type="Proteomes" id="UP000662873"/>
    </source>
</evidence>
<dbReference type="InterPro" id="IPR014998">
    <property type="entry name" value="DUF1848"/>
</dbReference>
<dbReference type="EMBL" id="AP021858">
    <property type="protein sequence ID" value="BBO24106.1"/>
    <property type="molecule type" value="Genomic_DNA"/>
</dbReference>
<proteinExistence type="predicted"/>